<sequence length="56" mass="6553">MHKDPRKHSNKKRNSKSGRFDFWESVISLHRRRQLWVPRIGGSASIGSSVFVFGKR</sequence>
<keyword evidence="2" id="KW-1185">Reference proteome</keyword>
<protein>
    <submittedName>
        <fullName evidence="1">Uncharacterized protein</fullName>
    </submittedName>
</protein>
<dbReference type="EMBL" id="QGKV02000299">
    <property type="protein sequence ID" value="KAF3594288.1"/>
    <property type="molecule type" value="Genomic_DNA"/>
</dbReference>
<name>A0ABQ7EAP8_BRACR</name>
<proteinExistence type="predicted"/>
<accession>A0ABQ7EAP8</accession>
<gene>
    <name evidence="1" type="ORF">DY000_02025413</name>
</gene>
<comment type="caution">
    <text evidence="1">The sequence shown here is derived from an EMBL/GenBank/DDBJ whole genome shotgun (WGS) entry which is preliminary data.</text>
</comment>
<organism evidence="1 2">
    <name type="scientific">Brassica cretica</name>
    <name type="common">Mustard</name>
    <dbReference type="NCBI Taxonomy" id="69181"/>
    <lineage>
        <taxon>Eukaryota</taxon>
        <taxon>Viridiplantae</taxon>
        <taxon>Streptophyta</taxon>
        <taxon>Embryophyta</taxon>
        <taxon>Tracheophyta</taxon>
        <taxon>Spermatophyta</taxon>
        <taxon>Magnoliopsida</taxon>
        <taxon>eudicotyledons</taxon>
        <taxon>Gunneridae</taxon>
        <taxon>Pentapetalae</taxon>
        <taxon>rosids</taxon>
        <taxon>malvids</taxon>
        <taxon>Brassicales</taxon>
        <taxon>Brassicaceae</taxon>
        <taxon>Brassiceae</taxon>
        <taxon>Brassica</taxon>
    </lineage>
</organism>
<dbReference type="Proteomes" id="UP000266723">
    <property type="component" value="Unassembled WGS sequence"/>
</dbReference>
<reference evidence="1 2" key="1">
    <citation type="journal article" date="2020" name="BMC Genomics">
        <title>Intraspecific diversification of the crop wild relative Brassica cretica Lam. using demographic model selection.</title>
        <authorList>
            <person name="Kioukis A."/>
            <person name="Michalopoulou V.A."/>
            <person name="Briers L."/>
            <person name="Pirintsos S."/>
            <person name="Studholme D.J."/>
            <person name="Pavlidis P."/>
            <person name="Sarris P.F."/>
        </authorList>
    </citation>
    <scope>NUCLEOTIDE SEQUENCE [LARGE SCALE GENOMIC DNA]</scope>
    <source>
        <strain evidence="2">cv. PFS-1207/04</strain>
    </source>
</reference>
<evidence type="ECO:0000313" key="1">
    <source>
        <dbReference type="EMBL" id="KAF3594288.1"/>
    </source>
</evidence>
<evidence type="ECO:0000313" key="2">
    <source>
        <dbReference type="Proteomes" id="UP000266723"/>
    </source>
</evidence>